<comment type="caution">
    <text evidence="1">The sequence shown here is derived from an EMBL/GenBank/DDBJ whole genome shotgun (WGS) entry which is preliminary data.</text>
</comment>
<dbReference type="Proteomes" id="UP000051574">
    <property type="component" value="Unassembled WGS sequence"/>
</dbReference>
<evidence type="ECO:0000313" key="1">
    <source>
        <dbReference type="EMBL" id="KRT86799.1"/>
    </source>
</evidence>
<organism evidence="1 2">
    <name type="scientific">Oryctes borbonicus</name>
    <dbReference type="NCBI Taxonomy" id="1629725"/>
    <lineage>
        <taxon>Eukaryota</taxon>
        <taxon>Metazoa</taxon>
        <taxon>Ecdysozoa</taxon>
        <taxon>Arthropoda</taxon>
        <taxon>Hexapoda</taxon>
        <taxon>Insecta</taxon>
        <taxon>Pterygota</taxon>
        <taxon>Neoptera</taxon>
        <taxon>Endopterygota</taxon>
        <taxon>Coleoptera</taxon>
        <taxon>Polyphaga</taxon>
        <taxon>Scarabaeiformia</taxon>
        <taxon>Scarabaeidae</taxon>
        <taxon>Dynastinae</taxon>
        <taxon>Oryctes</taxon>
    </lineage>
</organism>
<accession>A0A0T6BHP1</accession>
<sequence>KSTLLHLTQLPFGFLVKDAYFLLLFVGLVSAEILHDQSSEEIDPIKQIDDSGEDNEQSKRTLLSNGNHYAWEKHIKYHPSGHKYLLGYRAVKLQLVPVAKPLYSRPVGRPTVHTRPVHIGNKPVLSLVPPKLNPVYKPGGYVYNKPLPVNVPPNMPTKPWQHQGWDTFTPETDQKPFVPSVPLPEPDNHIPDTNFVQPTIPALPPSSFPAIPSIHVQPRPVFNVIPSVPLQPAVPVQPAVPLHPVVPVPPPLPTINIQPAVFPTHVQPLLPLPSPVQPVVPVQPEVPVHPGLPVQTHTILHHHRPMVPINFLPGKLNIPVPDLGVLPLGAQVPVHLSAQQPHIIHKPGIVAIGSSVPLPLFHQQPGIIHKAPVLPVGGSIPVHLLPQQPREIPKIPVVEPPIVQKFVPQLQSDLLPRPQVYLGGPQVFHRVPDGTPAESGFMPVESSPERPHIQISVNQHQPVPNSLPQIPPQQHNFQYFVQHFPGNTVQQQHAINVQPQHYDVQQHDNQNPFNEQQTLHESPGFFQPGKTDLQIPEYLPEHPHFRQMQEYAHDNGYDIKRR</sequence>
<dbReference type="AlphaFoldDB" id="A0A0T6BHP1"/>
<keyword evidence="2" id="KW-1185">Reference proteome</keyword>
<dbReference type="EMBL" id="LJIG01000141">
    <property type="protein sequence ID" value="KRT86799.1"/>
    <property type="molecule type" value="Genomic_DNA"/>
</dbReference>
<evidence type="ECO:0000313" key="2">
    <source>
        <dbReference type="Proteomes" id="UP000051574"/>
    </source>
</evidence>
<feature type="non-terminal residue" evidence="1">
    <location>
        <position position="1"/>
    </location>
</feature>
<protein>
    <submittedName>
        <fullName evidence="1">Uncharacterized protein</fullName>
    </submittedName>
</protein>
<gene>
    <name evidence="1" type="ORF">AMK59_2188</name>
</gene>
<name>A0A0T6BHP1_9SCAR</name>
<dbReference type="OrthoDB" id="6775358at2759"/>
<reference evidence="1 2" key="1">
    <citation type="submission" date="2015-09" db="EMBL/GenBank/DDBJ databases">
        <title>Draft genome of the scarab beetle Oryctes borbonicus.</title>
        <authorList>
            <person name="Meyer J.M."/>
            <person name="Markov G.V."/>
            <person name="Baskaran P."/>
            <person name="Herrmann M."/>
            <person name="Sommer R.J."/>
            <person name="Roedelsperger C."/>
        </authorList>
    </citation>
    <scope>NUCLEOTIDE SEQUENCE [LARGE SCALE GENOMIC DNA]</scope>
    <source>
        <strain evidence="1">OB123</strain>
        <tissue evidence="1">Whole animal</tissue>
    </source>
</reference>
<proteinExistence type="predicted"/>